<protein>
    <recommendedName>
        <fullName evidence="1">Heme chaperone HemW</fullName>
    </recommendedName>
</protein>
<reference evidence="5 6" key="1">
    <citation type="submission" date="2018-07" db="EMBL/GenBank/DDBJ databases">
        <title>Ureaplasma urealyticum 1000 the multidrug-resistant clinical isolate obtained from scrapings of the urogenital tract of a woman with inflammatory diseases of the reproductive organs.</title>
        <authorList>
            <person name="Kolesnikova E.A."/>
            <person name="Alekseeva A.E."/>
            <person name="Brusnigina N.F."/>
            <person name="Makhova M.A."/>
        </authorList>
    </citation>
    <scope>NUCLEOTIDE SEQUENCE [LARGE SCALE GENOMIC DNA]</scope>
    <source>
        <strain evidence="5 6">1000</strain>
    </source>
</reference>
<dbReference type="InterPro" id="IPR007197">
    <property type="entry name" value="rSAM"/>
</dbReference>
<dbReference type="GO" id="GO:0005737">
    <property type="term" value="C:cytoplasm"/>
    <property type="evidence" value="ECO:0007669"/>
    <property type="project" value="TreeGrafter"/>
</dbReference>
<dbReference type="PANTHER" id="PTHR13932:SF5">
    <property type="entry name" value="RADICAL S-ADENOSYL METHIONINE DOMAIN-CONTAINING PROTEIN 1, MITOCHONDRIAL"/>
    <property type="match status" value="1"/>
</dbReference>
<evidence type="ECO:0000259" key="2">
    <source>
        <dbReference type="PROSITE" id="PS51918"/>
    </source>
</evidence>
<evidence type="ECO:0000313" key="4">
    <source>
        <dbReference type="EMBL" id="QDI64843.1"/>
    </source>
</evidence>
<evidence type="ECO:0000313" key="7">
    <source>
        <dbReference type="Proteomes" id="UP000318231"/>
    </source>
</evidence>
<dbReference type="GO" id="GO:0006779">
    <property type="term" value="P:porphyrin-containing compound biosynthetic process"/>
    <property type="evidence" value="ECO:0007669"/>
    <property type="project" value="TreeGrafter"/>
</dbReference>
<dbReference type="AlphaFoldDB" id="A0AAP9D7B5"/>
<dbReference type="SUPFAM" id="SSF102114">
    <property type="entry name" value="Radical SAM enzymes"/>
    <property type="match status" value="1"/>
</dbReference>
<dbReference type="Gene3D" id="3.80.30.20">
    <property type="entry name" value="tm_1862 like domain"/>
    <property type="match status" value="1"/>
</dbReference>
<accession>A0AAP9D7B5</accession>
<reference evidence="4 7" key="2">
    <citation type="submission" date="2019-07" db="EMBL/GenBank/DDBJ databases">
        <title>Comparative genomics of three clinical Ureaplasma species: analysis of their core genomes and virulence factors.</title>
        <authorList>
            <person name="Yang T."/>
            <person name="Zhang Y."/>
            <person name="Li X."/>
            <person name="Kong Y."/>
            <person name="Yu H."/>
            <person name="Ruan Z."/>
            <person name="Xie X."/>
            <person name="Zhang J."/>
        </authorList>
    </citation>
    <scope>NUCLEOTIDE SEQUENCE [LARGE SCALE GENOMIC DNA]</scope>
    <source>
        <strain evidence="4 7">132</strain>
    </source>
</reference>
<dbReference type="InterPro" id="IPR023404">
    <property type="entry name" value="rSAM_horseshoe"/>
</dbReference>
<dbReference type="PANTHER" id="PTHR13932">
    <property type="entry name" value="COPROPORPHYRINIGEN III OXIDASE"/>
    <property type="match status" value="1"/>
</dbReference>
<dbReference type="InterPro" id="IPR058240">
    <property type="entry name" value="rSAM_sf"/>
</dbReference>
<dbReference type="RefSeq" id="WP_004025864.1">
    <property type="nucleotide sequence ID" value="NZ_CAMXZD010000001.1"/>
</dbReference>
<name>A0AAP9D7B5_UREUR</name>
<reference evidence="3 8" key="3">
    <citation type="submission" date="2021-10" db="EMBL/GenBank/DDBJ databases">
        <title>Sequencing the mobilome of antimicrobial resistant bacterial isolates spanning a range of GC content: The potential of a sustainable low cost, low infrastructure approach for surveillance with Oxford Nanopore sequencing.</title>
        <authorList>
            <person name="Sands K."/>
        </authorList>
    </citation>
    <scope>NUCLEOTIDE SEQUENCE [LARGE SCALE GENOMIC DNA]</scope>
    <source>
        <strain evidence="3 8">MIN-202</strain>
    </source>
</reference>
<dbReference type="Proteomes" id="UP000253077">
    <property type="component" value="Unassembled WGS sequence"/>
</dbReference>
<dbReference type="Pfam" id="PF04055">
    <property type="entry name" value="Radical_SAM"/>
    <property type="match status" value="1"/>
</dbReference>
<dbReference type="GO" id="GO:0003824">
    <property type="term" value="F:catalytic activity"/>
    <property type="evidence" value="ECO:0007669"/>
    <property type="project" value="InterPro"/>
</dbReference>
<dbReference type="NCBIfam" id="NF004567">
    <property type="entry name" value="PRK05904.1"/>
    <property type="match status" value="1"/>
</dbReference>
<dbReference type="EMBL" id="CP041200">
    <property type="protein sequence ID" value="QDI64843.1"/>
    <property type="molecule type" value="Genomic_DNA"/>
</dbReference>
<dbReference type="Proteomes" id="UP000318231">
    <property type="component" value="Chromosome"/>
</dbReference>
<dbReference type="InterPro" id="IPR006638">
    <property type="entry name" value="Elp3/MiaA/NifB-like_rSAM"/>
</dbReference>
<dbReference type="PROSITE" id="PS51918">
    <property type="entry name" value="RADICAL_SAM"/>
    <property type="match status" value="1"/>
</dbReference>
<evidence type="ECO:0000313" key="6">
    <source>
        <dbReference type="Proteomes" id="UP000253077"/>
    </source>
</evidence>
<organism evidence="4 7">
    <name type="scientific">Ureaplasma urealyticum</name>
    <name type="common">Ureaplasma urealyticum biotype 2</name>
    <dbReference type="NCBI Taxonomy" id="2130"/>
    <lineage>
        <taxon>Bacteria</taxon>
        <taxon>Bacillati</taxon>
        <taxon>Mycoplasmatota</taxon>
        <taxon>Mycoplasmoidales</taxon>
        <taxon>Mycoplasmoidaceae</taxon>
        <taxon>Ureaplasma</taxon>
    </lineage>
</organism>
<evidence type="ECO:0000313" key="5">
    <source>
        <dbReference type="EMBL" id="RCJ01439.1"/>
    </source>
</evidence>
<evidence type="ECO:0000313" key="3">
    <source>
        <dbReference type="EMBL" id="MCF1348942.1"/>
    </source>
</evidence>
<gene>
    <name evidence="5" type="ORF">DSQ42_01330</name>
    <name evidence="4" type="ORF">FJM05_01330</name>
    <name evidence="3" type="ORF">LH652_01345</name>
</gene>
<sequence>MIFSQNTKHLYIHIPFCNHICTYSDFKRILKTVQSKDIFKDFLKDVQMRIKNFKTKQFETIYLGGGVPNCLSNCELKQLLQTIFPYVSNNCEYTIECNPELINQTQINLFKKYKINRISLNAQSLNNNILKKMNYIHTNQDIKNAIDLFYKNKIFNISCDFLYCLTMLTLKDLDDIFDFIVQNKINHVSFYGLEIKDESILKKLNISINEDQDAEQMSYVNNKFASLNFKHYEVSNWVSDLKYVAKHNLAYWQTKDWAAIGWGAHGFENNIEYFFDAPVQKPVLIKKMLTKYDIYQQILMMGLRLKEGLNLNEKINNDAYLYFKDKLKYISINKKNHLVVDDLNLLNSSILDIF</sequence>
<proteinExistence type="predicted"/>
<dbReference type="EMBL" id="JAJBIS010000001">
    <property type="protein sequence ID" value="MCF1348942.1"/>
    <property type="molecule type" value="Genomic_DNA"/>
</dbReference>
<dbReference type="SMART" id="SM00729">
    <property type="entry name" value="Elp3"/>
    <property type="match status" value="1"/>
</dbReference>
<dbReference type="EMBL" id="QOKT01000006">
    <property type="protein sequence ID" value="RCJ01439.1"/>
    <property type="molecule type" value="Genomic_DNA"/>
</dbReference>
<evidence type="ECO:0000256" key="1">
    <source>
        <dbReference type="ARBA" id="ARBA00017228"/>
    </source>
</evidence>
<feature type="domain" description="Radical SAM core" evidence="2">
    <location>
        <begin position="2"/>
        <end position="230"/>
    </location>
</feature>
<dbReference type="Proteomes" id="UP001201240">
    <property type="component" value="Unassembled WGS sequence"/>
</dbReference>
<dbReference type="GeneID" id="93848750"/>
<dbReference type="InterPro" id="IPR034505">
    <property type="entry name" value="Coproporphyrinogen-III_oxidase"/>
</dbReference>
<dbReference type="GO" id="GO:0051539">
    <property type="term" value="F:4 iron, 4 sulfur cluster binding"/>
    <property type="evidence" value="ECO:0007669"/>
    <property type="project" value="TreeGrafter"/>
</dbReference>
<evidence type="ECO:0000313" key="8">
    <source>
        <dbReference type="Proteomes" id="UP001201240"/>
    </source>
</evidence>